<evidence type="ECO:0000313" key="4">
    <source>
        <dbReference type="Proteomes" id="UP000322976"/>
    </source>
</evidence>
<dbReference type="Proteomes" id="UP000322976">
    <property type="component" value="Unassembled WGS sequence"/>
</dbReference>
<feature type="domain" description="Copper amine oxidase-like N-terminal" evidence="2">
    <location>
        <begin position="28"/>
        <end position="135"/>
    </location>
</feature>
<dbReference type="PANTHER" id="PTHR22939:SF129">
    <property type="entry name" value="SERINE PROTEASE HTRA2, MITOCHONDRIAL"/>
    <property type="match status" value="1"/>
</dbReference>
<feature type="signal peptide" evidence="1">
    <location>
        <begin position="1"/>
        <end position="22"/>
    </location>
</feature>
<evidence type="ECO:0000256" key="1">
    <source>
        <dbReference type="SAM" id="SignalP"/>
    </source>
</evidence>
<feature type="chain" id="PRO_5023037593" evidence="1">
    <location>
        <begin position="23"/>
        <end position="475"/>
    </location>
</feature>
<dbReference type="PRINTS" id="PR00834">
    <property type="entry name" value="PROTEASES2C"/>
</dbReference>
<dbReference type="RefSeq" id="WP_149545572.1">
    <property type="nucleotide sequence ID" value="NZ_VTPS01000012.1"/>
</dbReference>
<evidence type="ECO:0000259" key="2">
    <source>
        <dbReference type="Pfam" id="PF07833"/>
    </source>
</evidence>
<dbReference type="GO" id="GO:0004252">
    <property type="term" value="F:serine-type endopeptidase activity"/>
    <property type="evidence" value="ECO:0007669"/>
    <property type="project" value="InterPro"/>
</dbReference>
<dbReference type="SUPFAM" id="SSF55383">
    <property type="entry name" value="Copper amine oxidase, domain N"/>
    <property type="match status" value="1"/>
</dbReference>
<dbReference type="Pfam" id="PF13365">
    <property type="entry name" value="Trypsin_2"/>
    <property type="match status" value="1"/>
</dbReference>
<dbReference type="AlphaFoldDB" id="A0A5D8QBT3"/>
<accession>A0A5D8QBT3</accession>
<dbReference type="Gene3D" id="2.40.10.120">
    <property type="match status" value="1"/>
</dbReference>
<dbReference type="InterPro" id="IPR036582">
    <property type="entry name" value="Mao_N_sf"/>
</dbReference>
<name>A0A5D8QBT3_9THEO</name>
<proteinExistence type="predicted"/>
<organism evidence="3 4">
    <name type="scientific">Calorimonas adulescens</name>
    <dbReference type="NCBI Taxonomy" id="2606906"/>
    <lineage>
        <taxon>Bacteria</taxon>
        <taxon>Bacillati</taxon>
        <taxon>Bacillota</taxon>
        <taxon>Clostridia</taxon>
        <taxon>Thermoanaerobacterales</taxon>
        <taxon>Thermoanaerobacteraceae</taxon>
        <taxon>Calorimonas</taxon>
    </lineage>
</organism>
<reference evidence="3 4" key="1">
    <citation type="submission" date="2019-08" db="EMBL/GenBank/DDBJ databases">
        <title>Calorimonas adulescens gen. nov., sp. nov., an anaerobic thermophilic bacterium from Sakhalin hot spring.</title>
        <authorList>
            <person name="Khomyakova M.A."/>
            <person name="Merkel A.Y."/>
            <person name="Novikov A."/>
            <person name="Bonch-Osmolovskaya E.A."/>
            <person name="Slobodkin A.I."/>
        </authorList>
    </citation>
    <scope>NUCLEOTIDE SEQUENCE [LARGE SCALE GENOMIC DNA]</scope>
    <source>
        <strain evidence="3 4">A05MB</strain>
    </source>
</reference>
<sequence>MKRAIIFIIMVSVLLAVVPAYAAGVSIYINGENHKFNPAPIIENGTTLVPMRPFFEAMGAKVYWNDETRTVTGIKGDRVVQLTIGSSNGYVNGQAVPLSEAARIIDGYTFVPLRFIGESFDGNVNYNNDTQTITVNYREKSSEDLSTVEIARNQRAVGSIIGYNRNGEEISEGSGFLIDSSGSVVTNYHVIKGIDTAEFVLGEDRYKAGVVRYYDTKRDIAVLKVEGEDFPFVSLGDSDNVEVGEKVVAIGSPLGLDNTVSEGIVSAIRNGDIQFTAPVSFGSSGGALFNSRGEVIGITFATYLAGQNINFAIPINEVKDMIKGQAIDMTFDDLRREMSYEDFAQYLADNYSYANINDLDIWIDWFSVSESDEGNIIVLAAFDGSGVSYHNWLSALLNGHKTDISNWMGEILREVESQYPGKTVGGGVYYMDTFSTYPSAFKTEEIEKNEDGTYSVTHMAAFFTNVGGKDAVIIN</sequence>
<dbReference type="Pfam" id="PF07833">
    <property type="entry name" value="Cu_amine_oxidN1"/>
    <property type="match status" value="1"/>
</dbReference>
<dbReference type="GO" id="GO:0006508">
    <property type="term" value="P:proteolysis"/>
    <property type="evidence" value="ECO:0007669"/>
    <property type="project" value="UniProtKB-KW"/>
</dbReference>
<evidence type="ECO:0000313" key="3">
    <source>
        <dbReference type="EMBL" id="TZE81594.1"/>
    </source>
</evidence>
<dbReference type="Gene3D" id="3.30.457.10">
    <property type="entry name" value="Copper amine oxidase-like, N-terminal domain"/>
    <property type="match status" value="1"/>
</dbReference>
<keyword evidence="3" id="KW-0378">Hydrolase</keyword>
<dbReference type="InterPro" id="IPR012854">
    <property type="entry name" value="Cu_amine_oxidase-like_N"/>
</dbReference>
<dbReference type="InterPro" id="IPR001940">
    <property type="entry name" value="Peptidase_S1C"/>
</dbReference>
<dbReference type="EMBL" id="VTPS01000012">
    <property type="protein sequence ID" value="TZE81594.1"/>
    <property type="molecule type" value="Genomic_DNA"/>
</dbReference>
<protein>
    <submittedName>
        <fullName evidence="3">Trypsin-like serine protease</fullName>
    </submittedName>
</protein>
<dbReference type="PANTHER" id="PTHR22939">
    <property type="entry name" value="SERINE PROTEASE FAMILY S1C HTRA-RELATED"/>
    <property type="match status" value="1"/>
</dbReference>
<gene>
    <name evidence="3" type="ORF">FWJ32_08735</name>
</gene>
<comment type="caution">
    <text evidence="3">The sequence shown here is derived from an EMBL/GenBank/DDBJ whole genome shotgun (WGS) entry which is preliminary data.</text>
</comment>
<keyword evidence="4" id="KW-1185">Reference proteome</keyword>
<keyword evidence="3" id="KW-0645">Protease</keyword>
<dbReference type="SUPFAM" id="SSF50494">
    <property type="entry name" value="Trypsin-like serine proteases"/>
    <property type="match status" value="1"/>
</dbReference>
<dbReference type="InterPro" id="IPR009003">
    <property type="entry name" value="Peptidase_S1_PA"/>
</dbReference>
<keyword evidence="1" id="KW-0732">Signal</keyword>